<keyword evidence="2" id="KW-1133">Transmembrane helix</keyword>
<evidence type="ECO:0000256" key="2">
    <source>
        <dbReference type="SAM" id="Phobius"/>
    </source>
</evidence>
<evidence type="ECO:0000313" key="3">
    <source>
        <dbReference type="EMBL" id="WKA09887.1"/>
    </source>
</evidence>
<dbReference type="EMBL" id="CP126665">
    <property type="protein sequence ID" value="WKA09887.1"/>
    <property type="molecule type" value="Genomic_DNA"/>
</dbReference>
<evidence type="ECO:0000313" key="4">
    <source>
        <dbReference type="Proteomes" id="UP001227230"/>
    </source>
</evidence>
<gene>
    <name evidence="3" type="ORF">VitviT2T_027497</name>
</gene>
<dbReference type="Proteomes" id="UP001227230">
    <property type="component" value="Chromosome 18"/>
</dbReference>
<proteinExistence type="predicted"/>
<protein>
    <submittedName>
        <fullName evidence="3">Uncharacterized protein</fullName>
    </submittedName>
</protein>
<accession>A0ABY9DS57</accession>
<reference evidence="3 4" key="1">
    <citation type="journal article" date="2023" name="Hortic Res">
        <title>The complete reference genome for grapevine (Vitis vinifera L.) genetics and breeding.</title>
        <authorList>
            <person name="Shi X."/>
            <person name="Cao S."/>
            <person name="Wang X."/>
            <person name="Huang S."/>
            <person name="Wang Y."/>
            <person name="Liu Z."/>
            <person name="Liu W."/>
            <person name="Leng X."/>
            <person name="Peng Y."/>
            <person name="Wang N."/>
            <person name="Wang Y."/>
            <person name="Ma Z."/>
            <person name="Xu X."/>
            <person name="Zhang F."/>
            <person name="Xue H."/>
            <person name="Zhong H."/>
            <person name="Wang Y."/>
            <person name="Zhang K."/>
            <person name="Velt A."/>
            <person name="Avia K."/>
            <person name="Holtgrawe D."/>
            <person name="Grimplet J."/>
            <person name="Matus J.T."/>
            <person name="Ware D."/>
            <person name="Wu X."/>
            <person name="Wang H."/>
            <person name="Liu C."/>
            <person name="Fang Y."/>
            <person name="Rustenholz C."/>
            <person name="Cheng Z."/>
            <person name="Xiao H."/>
            <person name="Zhou Y."/>
        </authorList>
    </citation>
    <scope>NUCLEOTIDE SEQUENCE [LARGE SCALE GENOMIC DNA]</scope>
    <source>
        <strain evidence="4">cv. Pinot noir / PN40024</strain>
        <tissue evidence="3">Leaf</tissue>
    </source>
</reference>
<sequence length="220" mass="23874">MEKSSREAQRIYKASQNKKAPSHIAFLGNPPLSPSASTPPSKLPRTRFLRLKTQTNTSESPLSLDRQQHAFLSVSTSGVAAEVHGLGFSLIVSVRPEGRGNGCWHKRGVTGYSREATTEAAATTAEALTGRVPVKQKKGSKRLRSSPQPLKLARGFVVKKGRRGEQETAKREDGATRVNSGKRGNNSLLVCAFCQMMVGCCGVLLLPRELHPCFQLLPVL</sequence>
<evidence type="ECO:0000256" key="1">
    <source>
        <dbReference type="SAM" id="MobiDB-lite"/>
    </source>
</evidence>
<keyword evidence="2" id="KW-0812">Transmembrane</keyword>
<feature type="transmembrane region" description="Helical" evidence="2">
    <location>
        <begin position="187"/>
        <end position="206"/>
    </location>
</feature>
<feature type="compositionally biased region" description="Basic and acidic residues" evidence="1">
    <location>
        <begin position="1"/>
        <end position="10"/>
    </location>
</feature>
<name>A0ABY9DS57_VITVI</name>
<keyword evidence="2" id="KW-0472">Membrane</keyword>
<feature type="region of interest" description="Disordered" evidence="1">
    <location>
        <begin position="1"/>
        <end position="44"/>
    </location>
</feature>
<keyword evidence="4" id="KW-1185">Reference proteome</keyword>
<organism evidence="3 4">
    <name type="scientific">Vitis vinifera</name>
    <name type="common">Grape</name>
    <dbReference type="NCBI Taxonomy" id="29760"/>
    <lineage>
        <taxon>Eukaryota</taxon>
        <taxon>Viridiplantae</taxon>
        <taxon>Streptophyta</taxon>
        <taxon>Embryophyta</taxon>
        <taxon>Tracheophyta</taxon>
        <taxon>Spermatophyta</taxon>
        <taxon>Magnoliopsida</taxon>
        <taxon>eudicotyledons</taxon>
        <taxon>Gunneridae</taxon>
        <taxon>Pentapetalae</taxon>
        <taxon>rosids</taxon>
        <taxon>Vitales</taxon>
        <taxon>Vitaceae</taxon>
        <taxon>Viteae</taxon>
        <taxon>Vitis</taxon>
    </lineage>
</organism>